<dbReference type="AlphaFoldDB" id="A0A915K5X6"/>
<name>A0A915K5X6_ROMCU</name>
<keyword evidence="1" id="KW-1185">Reference proteome</keyword>
<dbReference type="WBParaSite" id="nRc.2.0.1.t34136-RA">
    <property type="protein sequence ID" value="nRc.2.0.1.t34136-RA"/>
    <property type="gene ID" value="nRc.2.0.1.g34136"/>
</dbReference>
<accession>A0A915K5X6</accession>
<evidence type="ECO:0000313" key="1">
    <source>
        <dbReference type="Proteomes" id="UP000887565"/>
    </source>
</evidence>
<evidence type="ECO:0000313" key="2">
    <source>
        <dbReference type="WBParaSite" id="nRc.2.0.1.t34136-RA"/>
    </source>
</evidence>
<proteinExistence type="predicted"/>
<protein>
    <submittedName>
        <fullName evidence="2">Uncharacterized protein</fullName>
    </submittedName>
</protein>
<reference evidence="2" key="1">
    <citation type="submission" date="2022-11" db="UniProtKB">
        <authorList>
            <consortium name="WormBaseParasite"/>
        </authorList>
    </citation>
    <scope>IDENTIFICATION</scope>
</reference>
<sequence length="47" mass="5498">ELNAKLKQLIDFEKQKLFFQRYKSCARCVDKILAKTLKFAVAFHHAG</sequence>
<organism evidence="1 2">
    <name type="scientific">Romanomermis culicivorax</name>
    <name type="common">Nematode worm</name>
    <dbReference type="NCBI Taxonomy" id="13658"/>
    <lineage>
        <taxon>Eukaryota</taxon>
        <taxon>Metazoa</taxon>
        <taxon>Ecdysozoa</taxon>
        <taxon>Nematoda</taxon>
        <taxon>Enoplea</taxon>
        <taxon>Dorylaimia</taxon>
        <taxon>Mermithida</taxon>
        <taxon>Mermithoidea</taxon>
        <taxon>Mermithidae</taxon>
        <taxon>Romanomermis</taxon>
    </lineage>
</organism>
<dbReference type="Proteomes" id="UP000887565">
    <property type="component" value="Unplaced"/>
</dbReference>